<proteinExistence type="predicted"/>
<comment type="caution">
    <text evidence="1">The sequence shown here is derived from an EMBL/GenBank/DDBJ whole genome shotgun (WGS) entry which is preliminary data.</text>
</comment>
<dbReference type="AlphaFoldDB" id="A0A0F9SUY4"/>
<reference evidence="1" key="1">
    <citation type="journal article" date="2015" name="Nature">
        <title>Complex archaea that bridge the gap between prokaryotes and eukaryotes.</title>
        <authorList>
            <person name="Spang A."/>
            <person name="Saw J.H."/>
            <person name="Jorgensen S.L."/>
            <person name="Zaremba-Niedzwiedzka K."/>
            <person name="Martijn J."/>
            <person name="Lind A.E."/>
            <person name="van Eijk R."/>
            <person name="Schleper C."/>
            <person name="Guy L."/>
            <person name="Ettema T.J."/>
        </authorList>
    </citation>
    <scope>NUCLEOTIDE SEQUENCE</scope>
</reference>
<dbReference type="InterPro" id="IPR036397">
    <property type="entry name" value="RNaseH_sf"/>
</dbReference>
<dbReference type="InterPro" id="IPR012337">
    <property type="entry name" value="RNaseH-like_sf"/>
</dbReference>
<name>A0A0F9SUY4_9ZZZZ</name>
<organism evidence="1">
    <name type="scientific">marine sediment metagenome</name>
    <dbReference type="NCBI Taxonomy" id="412755"/>
    <lineage>
        <taxon>unclassified sequences</taxon>
        <taxon>metagenomes</taxon>
        <taxon>ecological metagenomes</taxon>
    </lineage>
</organism>
<accession>A0A0F9SUY4</accession>
<dbReference type="SUPFAM" id="SSF53098">
    <property type="entry name" value="Ribonuclease H-like"/>
    <property type="match status" value="1"/>
</dbReference>
<evidence type="ECO:0000313" key="1">
    <source>
        <dbReference type="EMBL" id="KKN70699.1"/>
    </source>
</evidence>
<dbReference type="EMBL" id="LAZR01000399">
    <property type="protein sequence ID" value="KKN70699.1"/>
    <property type="molecule type" value="Genomic_DNA"/>
</dbReference>
<dbReference type="GO" id="GO:0003676">
    <property type="term" value="F:nucleic acid binding"/>
    <property type="evidence" value="ECO:0007669"/>
    <property type="project" value="InterPro"/>
</dbReference>
<evidence type="ECO:0008006" key="2">
    <source>
        <dbReference type="Google" id="ProtNLM"/>
    </source>
</evidence>
<sequence length="156" mass="17256">MAILALDLGTKTGWAIKSTGKAVSGVQDFKPRRFDGGGMRFLRFQRWLDEISQDPEPSARITEVYFEEVRAHRGTDAAHVYGGLMAMLTAWCEMHSVPYEGIPVGTIKRHATGRGNCDKQAMIDALKAKGREVQDDNEADALWLLSYVVNVLKAGT</sequence>
<gene>
    <name evidence="1" type="ORF">LCGC14_0428540</name>
</gene>
<protein>
    <recommendedName>
        <fullName evidence="2">Holliday junction resolvase RuvC</fullName>
    </recommendedName>
</protein>
<dbReference type="Gene3D" id="3.30.420.10">
    <property type="entry name" value="Ribonuclease H-like superfamily/Ribonuclease H"/>
    <property type="match status" value="1"/>
</dbReference>